<gene>
    <name evidence="2" type="ORF">MKAN_00280</name>
</gene>
<accession>U5WI85</accession>
<dbReference type="InterPro" id="IPR043504">
    <property type="entry name" value="Peptidase_S1_PA_chymotrypsin"/>
</dbReference>
<sequence length="225" mass="23446">MESMVRRLALRAFAVSATVAALACELAPAAYAEPPLVFPGMEIHQDIHICTLAYVDAKLRMAFSAGHCRGEGAVSDRDNNVIGHLRAFRDNTPSGSTVATDQSIDDYEAIALVDGVRVSDVLPGGRQLTSRPGVVAQPGQAVCHFGISTGETCGTVDSVNNGWFTMTGGVASQKGDSGGPVYLIGNGPGQLIGIFNSVWGQYPAAVSWQAASDQLRQDLGVPAAS</sequence>
<evidence type="ECO:0000313" key="2">
    <source>
        <dbReference type="EMBL" id="AGZ48903.1"/>
    </source>
</evidence>
<evidence type="ECO:0000313" key="3">
    <source>
        <dbReference type="Proteomes" id="UP000017786"/>
    </source>
</evidence>
<dbReference type="InterPro" id="IPR009003">
    <property type="entry name" value="Peptidase_S1_PA"/>
</dbReference>
<dbReference type="KEGG" id="mkn:MKAN_00280"/>
<dbReference type="HOGENOM" id="CLU_084454_0_0_11"/>
<dbReference type="PROSITE" id="PS51257">
    <property type="entry name" value="PROKAR_LIPOPROTEIN"/>
    <property type="match status" value="1"/>
</dbReference>
<proteinExistence type="predicted"/>
<dbReference type="PROSITE" id="PS00135">
    <property type="entry name" value="TRYPSIN_SER"/>
    <property type="match status" value="1"/>
</dbReference>
<keyword evidence="1" id="KW-0732">Signal</keyword>
<dbReference type="AlphaFoldDB" id="U5WI85"/>
<dbReference type="EMBL" id="CP006835">
    <property type="protein sequence ID" value="AGZ48903.1"/>
    <property type="molecule type" value="Genomic_DNA"/>
</dbReference>
<feature type="signal peptide" evidence="1">
    <location>
        <begin position="1"/>
        <end position="32"/>
    </location>
</feature>
<dbReference type="SUPFAM" id="SSF50494">
    <property type="entry name" value="Trypsin-like serine proteases"/>
    <property type="match status" value="1"/>
</dbReference>
<organism evidence="2 3">
    <name type="scientific">Mycobacterium kansasii ATCC 12478</name>
    <dbReference type="NCBI Taxonomy" id="557599"/>
    <lineage>
        <taxon>Bacteria</taxon>
        <taxon>Bacillati</taxon>
        <taxon>Actinomycetota</taxon>
        <taxon>Actinomycetes</taxon>
        <taxon>Mycobacteriales</taxon>
        <taxon>Mycobacteriaceae</taxon>
        <taxon>Mycobacterium</taxon>
    </lineage>
</organism>
<name>U5WI85_MYCKA</name>
<dbReference type="Gene3D" id="2.40.10.10">
    <property type="entry name" value="Trypsin-like serine proteases"/>
    <property type="match status" value="2"/>
</dbReference>
<dbReference type="InterPro" id="IPR006311">
    <property type="entry name" value="TAT_signal"/>
</dbReference>
<dbReference type="PROSITE" id="PS51318">
    <property type="entry name" value="TAT"/>
    <property type="match status" value="1"/>
</dbReference>
<feature type="chain" id="PRO_5004665833" description="Trypsin" evidence="1">
    <location>
        <begin position="33"/>
        <end position="225"/>
    </location>
</feature>
<evidence type="ECO:0008006" key="4">
    <source>
        <dbReference type="Google" id="ProtNLM"/>
    </source>
</evidence>
<protein>
    <recommendedName>
        <fullName evidence="4">Trypsin</fullName>
    </recommendedName>
</protein>
<dbReference type="eggNOG" id="ENOG5030I04">
    <property type="taxonomic scope" value="Bacteria"/>
</dbReference>
<evidence type="ECO:0000256" key="1">
    <source>
        <dbReference type="SAM" id="SignalP"/>
    </source>
</evidence>
<dbReference type="Proteomes" id="UP000017786">
    <property type="component" value="Chromosome"/>
</dbReference>
<reference evidence="2 3" key="1">
    <citation type="submission" date="2013-10" db="EMBL/GenBank/DDBJ databases">
        <title>Genome sequence of Mycobacterium kansasii.</title>
        <authorList>
            <consortium name="McGill University Mycobacterium genome consortium"/>
            <person name="Veyrier F.J."/>
            <person name="Behr M.A."/>
        </authorList>
    </citation>
    <scope>NUCLEOTIDE SEQUENCE [LARGE SCALE GENOMIC DNA]</scope>
    <source>
        <strain evidence="2 3">ATCC 12478</strain>
    </source>
</reference>
<dbReference type="InterPro" id="IPR033116">
    <property type="entry name" value="TRYPSIN_SER"/>
</dbReference>